<name>A0ABQ8X2T2_PENCH</name>
<keyword evidence="2" id="KW-1185">Reference proteome</keyword>
<sequence>MKRVTGGIMDEITSKVSELELSSHDNHAYAKSFHDIVSYICEIRDEALSRAEIDVTKSFAGPFTSGGLLAILLEPRQGHPWCDGANDVISHCPSLSALHEGFHVTSNGILSILHGVSLLDLRPFISKFQNGRLEDHVREKLYDLVIKAMDAKKPDVILCMGEAQFSDEFRRRVEWVYAMHPSHSVNYNSSDTELRTRLLNSIAEACHKLHVKNPGLLPRPTGCGGLNEHLNPISSRKGRRDTQWVEILLQTLVVLCLRPRHRLPAASLNTNSFYKLERWHEAYFVHILESPDVKDDQESKIATSLIPLFTRLNKSMKTTSWYLQTYEANWGEITDVLADGLAILGDICALLETSHLHGTYEYDEESKPIDTKCSSDILSCGRRIALRIAALVHDSSPQPERNMQWVSFAD</sequence>
<dbReference type="Proteomes" id="UP001220256">
    <property type="component" value="Unassembled WGS sequence"/>
</dbReference>
<organism evidence="1 2">
    <name type="scientific">Penicillium chrysogenum</name>
    <name type="common">Penicillium notatum</name>
    <dbReference type="NCBI Taxonomy" id="5076"/>
    <lineage>
        <taxon>Eukaryota</taxon>
        <taxon>Fungi</taxon>
        <taxon>Dikarya</taxon>
        <taxon>Ascomycota</taxon>
        <taxon>Pezizomycotina</taxon>
        <taxon>Eurotiomycetes</taxon>
        <taxon>Eurotiomycetidae</taxon>
        <taxon>Eurotiales</taxon>
        <taxon>Aspergillaceae</taxon>
        <taxon>Penicillium</taxon>
        <taxon>Penicillium chrysogenum species complex</taxon>
    </lineage>
</organism>
<comment type="caution">
    <text evidence="1">The sequence shown here is derived from an EMBL/GenBank/DDBJ whole genome shotgun (WGS) entry which is preliminary data.</text>
</comment>
<proteinExistence type="predicted"/>
<reference evidence="1 2" key="1">
    <citation type="journal article" date="2023" name="IMA Fungus">
        <title>Comparative genomic study of the Penicillium genus elucidates a diverse pangenome and 15 lateral gene transfer events.</title>
        <authorList>
            <person name="Petersen C."/>
            <person name="Sorensen T."/>
            <person name="Nielsen M.R."/>
            <person name="Sondergaard T.E."/>
            <person name="Sorensen J.L."/>
            <person name="Fitzpatrick D.A."/>
            <person name="Frisvad J.C."/>
            <person name="Nielsen K.L."/>
        </authorList>
    </citation>
    <scope>NUCLEOTIDE SEQUENCE [LARGE SCALE GENOMIC DNA]</scope>
    <source>
        <strain evidence="1 2">IBT 3361</strain>
    </source>
</reference>
<dbReference type="EMBL" id="JAPVEB010000001">
    <property type="protein sequence ID" value="KAJ5284690.1"/>
    <property type="molecule type" value="Genomic_DNA"/>
</dbReference>
<evidence type="ECO:0000313" key="1">
    <source>
        <dbReference type="EMBL" id="KAJ5284690.1"/>
    </source>
</evidence>
<evidence type="ECO:0000313" key="2">
    <source>
        <dbReference type="Proteomes" id="UP001220256"/>
    </source>
</evidence>
<accession>A0ABQ8X2T2</accession>
<gene>
    <name evidence="1" type="ORF">N7505_002670</name>
</gene>
<protein>
    <submittedName>
        <fullName evidence="1">Uncharacterized protein</fullName>
    </submittedName>
</protein>